<dbReference type="InterPro" id="IPR027417">
    <property type="entry name" value="P-loop_NTPase"/>
</dbReference>
<dbReference type="AlphaFoldDB" id="A0A1H8I4E0"/>
<dbReference type="SUPFAM" id="SSF52540">
    <property type="entry name" value="P-loop containing nucleoside triphosphate hydrolases"/>
    <property type="match status" value="1"/>
</dbReference>
<dbReference type="RefSeq" id="WP_050518552.1">
    <property type="nucleotide sequence ID" value="NZ_FOCO01000019.1"/>
</dbReference>
<dbReference type="OrthoDB" id="7390113at2"/>
<dbReference type="PANTHER" id="PTHR30050">
    <property type="entry name" value="CHROMOSOMAL REPLICATION INITIATOR PROTEIN DNAA"/>
    <property type="match status" value="1"/>
</dbReference>
<name>A0A1H8I4E0_9RHOB</name>
<keyword evidence="2" id="KW-1185">Reference proteome</keyword>
<evidence type="ECO:0000313" key="2">
    <source>
        <dbReference type="Proteomes" id="UP000183002"/>
    </source>
</evidence>
<dbReference type="GO" id="GO:0003688">
    <property type="term" value="F:DNA replication origin binding"/>
    <property type="evidence" value="ECO:0007669"/>
    <property type="project" value="TreeGrafter"/>
</dbReference>
<dbReference type="STRING" id="1077947.SAMN05216227_101910"/>
<organism evidence="1 2">
    <name type="scientific">Pseudorhodobacter antarcticus</name>
    <dbReference type="NCBI Taxonomy" id="1077947"/>
    <lineage>
        <taxon>Bacteria</taxon>
        <taxon>Pseudomonadati</taxon>
        <taxon>Pseudomonadota</taxon>
        <taxon>Alphaproteobacteria</taxon>
        <taxon>Rhodobacterales</taxon>
        <taxon>Paracoccaceae</taxon>
        <taxon>Pseudorhodobacter</taxon>
    </lineage>
</organism>
<protein>
    <submittedName>
        <fullName evidence="1">DnaA protein</fullName>
    </submittedName>
</protein>
<dbReference type="Gene3D" id="1.10.8.60">
    <property type="match status" value="1"/>
</dbReference>
<reference evidence="1 2" key="1">
    <citation type="submission" date="2016-10" db="EMBL/GenBank/DDBJ databases">
        <authorList>
            <person name="de Groot N.N."/>
        </authorList>
    </citation>
    <scope>NUCLEOTIDE SEQUENCE [LARGE SCALE GENOMIC DNA]</scope>
    <source>
        <strain evidence="1 2">CGMCC 1.10836</strain>
    </source>
</reference>
<sequence length="223" mass="23354">MTDQLAFDLPFRAALGRGDFFVSATNAAALAALDDWPNWPSAKMVLTGPPASGKTHLAHVWAETTNAALHQAASLATADIATLATAAAVVVEDCENLPHQNGAQNALFHLHNMLAARNAPLLMTAATAPRDWGLTLPDLASRVQAAPLTRLDGPDDALLAAVLVKLFADRQISVTPALIGYLLPRMERSFDAARALVATLDAHALARGTGVTRALAATVLDNS</sequence>
<dbReference type="Proteomes" id="UP000183002">
    <property type="component" value="Unassembled WGS sequence"/>
</dbReference>
<dbReference type="Gene3D" id="3.40.50.300">
    <property type="entry name" value="P-loop containing nucleotide triphosphate hydrolases"/>
    <property type="match status" value="1"/>
</dbReference>
<dbReference type="GO" id="GO:0005886">
    <property type="term" value="C:plasma membrane"/>
    <property type="evidence" value="ECO:0007669"/>
    <property type="project" value="TreeGrafter"/>
</dbReference>
<gene>
    <name evidence="1" type="ORF">SAMN05216227_101910</name>
</gene>
<dbReference type="PANTHER" id="PTHR30050:SF5">
    <property type="entry name" value="DNAA REGULATORY INACTIVATOR HDA"/>
    <property type="match status" value="1"/>
</dbReference>
<proteinExistence type="predicted"/>
<evidence type="ECO:0000313" key="1">
    <source>
        <dbReference type="EMBL" id="SEN63339.1"/>
    </source>
</evidence>
<dbReference type="GO" id="GO:0006270">
    <property type="term" value="P:DNA replication initiation"/>
    <property type="evidence" value="ECO:0007669"/>
    <property type="project" value="TreeGrafter"/>
</dbReference>
<dbReference type="EMBL" id="FOCO01000019">
    <property type="protein sequence ID" value="SEN63339.1"/>
    <property type="molecule type" value="Genomic_DNA"/>
</dbReference>
<accession>A0A1H8I4E0</accession>